<dbReference type="EMBL" id="QRBF01000001">
    <property type="protein sequence ID" value="RDS86160.1"/>
    <property type="molecule type" value="Genomic_DNA"/>
</dbReference>
<evidence type="ECO:0000313" key="3">
    <source>
        <dbReference type="Proteomes" id="UP000255334"/>
    </source>
</evidence>
<dbReference type="AlphaFoldDB" id="A0A370XD08"/>
<dbReference type="InterPro" id="IPR013096">
    <property type="entry name" value="Cupin_2"/>
</dbReference>
<dbReference type="OrthoDB" id="9794183at2"/>
<name>A0A370XD08_9GAMM</name>
<evidence type="ECO:0000259" key="1">
    <source>
        <dbReference type="Pfam" id="PF07883"/>
    </source>
</evidence>
<dbReference type="Pfam" id="PF07883">
    <property type="entry name" value="Cupin_2"/>
    <property type="match status" value="1"/>
</dbReference>
<accession>A0A370XD08</accession>
<dbReference type="RefSeq" id="WP_115476411.1">
    <property type="nucleotide sequence ID" value="NZ_QRBF01000001.1"/>
</dbReference>
<keyword evidence="3" id="KW-1185">Reference proteome</keyword>
<dbReference type="SUPFAM" id="SSF51182">
    <property type="entry name" value="RmlC-like cupins"/>
    <property type="match status" value="1"/>
</dbReference>
<dbReference type="CDD" id="cd02226">
    <property type="entry name" value="cupin_YdbB-like"/>
    <property type="match status" value="1"/>
</dbReference>
<dbReference type="PANTHER" id="PTHR36114">
    <property type="entry name" value="16.7 KDA PROTEIN IN WHIE LOCUS"/>
    <property type="match status" value="1"/>
</dbReference>
<dbReference type="InterPro" id="IPR052044">
    <property type="entry name" value="PKS_Associated_Protein"/>
</dbReference>
<gene>
    <name evidence="2" type="ORF">DWU99_02510</name>
</gene>
<protein>
    <submittedName>
        <fullName evidence="2">Cupin domain-containing protein</fullName>
    </submittedName>
</protein>
<proteinExistence type="predicted"/>
<dbReference type="PANTHER" id="PTHR36114:SF1">
    <property type="entry name" value="16.7 KDA PROTEIN IN WHIE LOCUS"/>
    <property type="match status" value="1"/>
</dbReference>
<organism evidence="2 3">
    <name type="scientific">Dyella psychrodurans</name>
    <dbReference type="NCBI Taxonomy" id="1927960"/>
    <lineage>
        <taxon>Bacteria</taxon>
        <taxon>Pseudomonadati</taxon>
        <taxon>Pseudomonadota</taxon>
        <taxon>Gammaproteobacteria</taxon>
        <taxon>Lysobacterales</taxon>
        <taxon>Rhodanobacteraceae</taxon>
        <taxon>Dyella</taxon>
    </lineage>
</organism>
<dbReference type="Gene3D" id="2.60.120.10">
    <property type="entry name" value="Jelly Rolls"/>
    <property type="match status" value="1"/>
</dbReference>
<dbReference type="Proteomes" id="UP000255334">
    <property type="component" value="Unassembled WGS sequence"/>
</dbReference>
<sequence length="134" mass="15089">MTTQITKTQTLPVGGVVDLQLAFESLTDYWSPKVVARVNDSYVKVAKLLGEFVWHDHAEEDELFYIVRGSLRIQYPDGKEVHLPAGTLHVVQRGTRHNPVADQECWIVLIEPVNTKHTGGEQTPLTRSIEEQLG</sequence>
<evidence type="ECO:0000313" key="2">
    <source>
        <dbReference type="EMBL" id="RDS86160.1"/>
    </source>
</evidence>
<feature type="domain" description="Cupin type-2" evidence="1">
    <location>
        <begin position="51"/>
        <end position="102"/>
    </location>
</feature>
<dbReference type="InterPro" id="IPR011051">
    <property type="entry name" value="RmlC_Cupin_sf"/>
</dbReference>
<reference evidence="2 3" key="1">
    <citation type="submission" date="2018-07" db="EMBL/GenBank/DDBJ databases">
        <title>Dyella monticola sp. nov. and Dyella psychrodurans sp. nov. isolated from monsoon evergreen broad-leaved forest soil of Dinghu Mountain, China.</title>
        <authorList>
            <person name="Gao Z."/>
            <person name="Qiu L."/>
        </authorList>
    </citation>
    <scope>NUCLEOTIDE SEQUENCE [LARGE SCALE GENOMIC DNA]</scope>
    <source>
        <strain evidence="2 3">4MSK11</strain>
    </source>
</reference>
<dbReference type="InterPro" id="IPR014710">
    <property type="entry name" value="RmlC-like_jellyroll"/>
</dbReference>
<comment type="caution">
    <text evidence="2">The sequence shown here is derived from an EMBL/GenBank/DDBJ whole genome shotgun (WGS) entry which is preliminary data.</text>
</comment>